<feature type="chain" id="PRO_5045103362" description="Lipoprotein" evidence="1">
    <location>
        <begin position="22"/>
        <end position="326"/>
    </location>
</feature>
<organism evidence="2 3">
    <name type="scientific">Deinococcus multiflagellatus</name>
    <dbReference type="NCBI Taxonomy" id="1656887"/>
    <lineage>
        <taxon>Bacteria</taxon>
        <taxon>Thermotogati</taxon>
        <taxon>Deinococcota</taxon>
        <taxon>Deinococci</taxon>
        <taxon>Deinococcales</taxon>
        <taxon>Deinococcaceae</taxon>
        <taxon>Deinococcus</taxon>
    </lineage>
</organism>
<proteinExistence type="predicted"/>
<feature type="signal peptide" evidence="1">
    <location>
        <begin position="1"/>
        <end position="21"/>
    </location>
</feature>
<protein>
    <recommendedName>
        <fullName evidence="4">Lipoprotein</fullName>
    </recommendedName>
</protein>
<comment type="caution">
    <text evidence="2">The sequence shown here is derived from an EMBL/GenBank/DDBJ whole genome shotgun (WGS) entry which is preliminary data.</text>
</comment>
<keyword evidence="1" id="KW-0732">Signal</keyword>
<dbReference type="EMBL" id="JBHSWB010000001">
    <property type="protein sequence ID" value="MFC6659203.1"/>
    <property type="molecule type" value="Genomic_DNA"/>
</dbReference>
<evidence type="ECO:0000256" key="1">
    <source>
        <dbReference type="SAM" id="SignalP"/>
    </source>
</evidence>
<keyword evidence="3" id="KW-1185">Reference proteome</keyword>
<evidence type="ECO:0000313" key="3">
    <source>
        <dbReference type="Proteomes" id="UP001596317"/>
    </source>
</evidence>
<reference evidence="3" key="1">
    <citation type="journal article" date="2019" name="Int. J. Syst. Evol. Microbiol.">
        <title>The Global Catalogue of Microorganisms (GCM) 10K type strain sequencing project: providing services to taxonomists for standard genome sequencing and annotation.</title>
        <authorList>
            <consortium name="The Broad Institute Genomics Platform"/>
            <consortium name="The Broad Institute Genome Sequencing Center for Infectious Disease"/>
            <person name="Wu L."/>
            <person name="Ma J."/>
        </authorList>
    </citation>
    <scope>NUCLEOTIDE SEQUENCE [LARGE SCALE GENOMIC DNA]</scope>
    <source>
        <strain evidence="3">CCUG 63830</strain>
    </source>
</reference>
<gene>
    <name evidence="2" type="ORF">ACFP90_01620</name>
</gene>
<evidence type="ECO:0008006" key="4">
    <source>
        <dbReference type="Google" id="ProtNLM"/>
    </source>
</evidence>
<accession>A0ABW1ZEK8</accession>
<name>A0ABW1ZEK8_9DEIO</name>
<evidence type="ECO:0000313" key="2">
    <source>
        <dbReference type="EMBL" id="MFC6659203.1"/>
    </source>
</evidence>
<sequence>MGASLCLLSGLALTACGGHNAQTLTVKVQNRFPDRQFCEPESFEVAVADAALTKALDLGCWRYDRQDFTFLSEKDTDALYTFLGGKVEKASELNSASGFTLPIYKRSFPTFSATRLPALREAGEAFYYLGETVRDLLHDPQAVPAASTLTGAGPITLQTGQKRVVFEGTGDALVRDVYSAPVATMFRRLGPQTISHENVQGGAQHPARHRIQTGLPEHSVVALVIRLEDLQILGHFDPHYFYEVAEVQKDGRASFSANLSKEAVVSGRHLLLVPRLKLQPSLTALRAAATARPKEADAVILQISGVPFREVGQKALNPSSPTSVAR</sequence>
<dbReference type="Proteomes" id="UP001596317">
    <property type="component" value="Unassembled WGS sequence"/>
</dbReference>